<dbReference type="OrthoDB" id="1658288at2759"/>
<gene>
    <name evidence="1" type="ORF">M408DRAFT_30505</name>
</gene>
<organism evidence="1 2">
    <name type="scientific">Serendipita vermifera MAFF 305830</name>
    <dbReference type="NCBI Taxonomy" id="933852"/>
    <lineage>
        <taxon>Eukaryota</taxon>
        <taxon>Fungi</taxon>
        <taxon>Dikarya</taxon>
        <taxon>Basidiomycota</taxon>
        <taxon>Agaricomycotina</taxon>
        <taxon>Agaricomycetes</taxon>
        <taxon>Sebacinales</taxon>
        <taxon>Serendipitaceae</taxon>
        <taxon>Serendipita</taxon>
    </lineage>
</organism>
<dbReference type="AlphaFoldDB" id="A0A0C3ALW8"/>
<dbReference type="SUPFAM" id="SSF52151">
    <property type="entry name" value="FabD/lysophospholipase-like"/>
    <property type="match status" value="1"/>
</dbReference>
<evidence type="ECO:0008006" key="3">
    <source>
        <dbReference type="Google" id="ProtNLM"/>
    </source>
</evidence>
<dbReference type="InterPro" id="IPR016035">
    <property type="entry name" value="Acyl_Trfase/lysoPLipase"/>
</dbReference>
<keyword evidence="2" id="KW-1185">Reference proteome</keyword>
<dbReference type="EMBL" id="KN824453">
    <property type="protein sequence ID" value="KIM20266.1"/>
    <property type="molecule type" value="Genomic_DNA"/>
</dbReference>
<name>A0A0C3ALW8_SERVB</name>
<dbReference type="Proteomes" id="UP000054097">
    <property type="component" value="Unassembled WGS sequence"/>
</dbReference>
<sequence length="66" mass="6986">MPIQSSLANREKGLCLLSLDAGGSRSISQLAILAKLMHSLSYDSNGNRMEQPCRVFDMICGVGSGG</sequence>
<reference evidence="1 2" key="1">
    <citation type="submission" date="2014-04" db="EMBL/GenBank/DDBJ databases">
        <authorList>
            <consortium name="DOE Joint Genome Institute"/>
            <person name="Kuo A."/>
            <person name="Zuccaro A."/>
            <person name="Kohler A."/>
            <person name="Nagy L.G."/>
            <person name="Floudas D."/>
            <person name="Copeland A."/>
            <person name="Barry K.W."/>
            <person name="Cichocki N."/>
            <person name="Veneault-Fourrey C."/>
            <person name="LaButti K."/>
            <person name="Lindquist E.A."/>
            <person name="Lipzen A."/>
            <person name="Lundell T."/>
            <person name="Morin E."/>
            <person name="Murat C."/>
            <person name="Sun H."/>
            <person name="Tunlid A."/>
            <person name="Henrissat B."/>
            <person name="Grigoriev I.V."/>
            <person name="Hibbett D.S."/>
            <person name="Martin F."/>
            <person name="Nordberg H.P."/>
            <person name="Cantor M.N."/>
            <person name="Hua S.X."/>
        </authorList>
    </citation>
    <scope>NUCLEOTIDE SEQUENCE [LARGE SCALE GENOMIC DNA]</scope>
    <source>
        <strain evidence="1 2">MAFF 305830</strain>
    </source>
</reference>
<reference evidence="2" key="2">
    <citation type="submission" date="2015-01" db="EMBL/GenBank/DDBJ databases">
        <title>Evolutionary Origins and Diversification of the Mycorrhizal Mutualists.</title>
        <authorList>
            <consortium name="DOE Joint Genome Institute"/>
            <consortium name="Mycorrhizal Genomics Consortium"/>
            <person name="Kohler A."/>
            <person name="Kuo A."/>
            <person name="Nagy L.G."/>
            <person name="Floudas D."/>
            <person name="Copeland A."/>
            <person name="Barry K.W."/>
            <person name="Cichocki N."/>
            <person name="Veneault-Fourrey C."/>
            <person name="LaButti K."/>
            <person name="Lindquist E.A."/>
            <person name="Lipzen A."/>
            <person name="Lundell T."/>
            <person name="Morin E."/>
            <person name="Murat C."/>
            <person name="Riley R."/>
            <person name="Ohm R."/>
            <person name="Sun H."/>
            <person name="Tunlid A."/>
            <person name="Henrissat B."/>
            <person name="Grigoriev I.V."/>
            <person name="Hibbett D.S."/>
            <person name="Martin F."/>
        </authorList>
    </citation>
    <scope>NUCLEOTIDE SEQUENCE [LARGE SCALE GENOMIC DNA]</scope>
    <source>
        <strain evidence="2">MAFF 305830</strain>
    </source>
</reference>
<accession>A0A0C3ALW8</accession>
<protein>
    <recommendedName>
        <fullName evidence="3">PNPLA domain-containing protein</fullName>
    </recommendedName>
</protein>
<dbReference type="HOGENOM" id="CLU_169792_1_1_1"/>
<dbReference type="Gene3D" id="3.40.1090.10">
    <property type="entry name" value="Cytosolic phospholipase A2 catalytic domain"/>
    <property type="match status" value="1"/>
</dbReference>
<proteinExistence type="predicted"/>
<evidence type="ECO:0000313" key="2">
    <source>
        <dbReference type="Proteomes" id="UP000054097"/>
    </source>
</evidence>
<evidence type="ECO:0000313" key="1">
    <source>
        <dbReference type="EMBL" id="KIM20266.1"/>
    </source>
</evidence>